<dbReference type="GO" id="GO:0030134">
    <property type="term" value="C:COPII-coated ER to Golgi transport vesicle"/>
    <property type="evidence" value="ECO:0007669"/>
    <property type="project" value="TreeGrafter"/>
</dbReference>
<dbReference type="GO" id="GO:0006888">
    <property type="term" value="P:endoplasmic reticulum to Golgi vesicle-mediated transport"/>
    <property type="evidence" value="ECO:0007669"/>
    <property type="project" value="TreeGrafter"/>
</dbReference>
<organism evidence="9">
    <name type="scientific">Absidia glauca</name>
    <name type="common">Pin mould</name>
    <dbReference type="NCBI Taxonomy" id="4829"/>
    <lineage>
        <taxon>Eukaryota</taxon>
        <taxon>Fungi</taxon>
        <taxon>Fungi incertae sedis</taxon>
        <taxon>Mucoromycota</taxon>
        <taxon>Mucoromycotina</taxon>
        <taxon>Mucoromycetes</taxon>
        <taxon>Mucorales</taxon>
        <taxon>Cunninghamellaceae</taxon>
        <taxon>Absidia</taxon>
    </lineage>
</organism>
<dbReference type="OMA" id="GPTHGMY"/>
<reference evidence="9" key="1">
    <citation type="submission" date="2016-04" db="EMBL/GenBank/DDBJ databases">
        <authorList>
            <person name="Evans L.H."/>
            <person name="Alamgir A."/>
            <person name="Owens N."/>
            <person name="Weber N.D."/>
            <person name="Virtaneva K."/>
            <person name="Barbian K."/>
            <person name="Babar A."/>
            <person name="Rosenke K."/>
        </authorList>
    </citation>
    <scope>NUCLEOTIDE SEQUENCE [LARGE SCALE GENOMIC DNA]</scope>
    <source>
        <strain evidence="9">CBS 101.48</strain>
    </source>
</reference>
<dbReference type="PANTHER" id="PTHR10984:SF25">
    <property type="entry name" value="ENDOPLASMIC RETICULUM-GOLGI INTERMEDIATE COMPARTMENT PROTEIN 3"/>
    <property type="match status" value="1"/>
</dbReference>
<dbReference type="Pfam" id="PF13850">
    <property type="entry name" value="ERGIC_N"/>
    <property type="match status" value="1"/>
</dbReference>
<dbReference type="GO" id="GO:0006890">
    <property type="term" value="P:retrograde vesicle-mediated transport, Golgi to endoplasmic reticulum"/>
    <property type="evidence" value="ECO:0007669"/>
    <property type="project" value="TreeGrafter"/>
</dbReference>
<keyword evidence="5 6" id="KW-0472">Membrane</keyword>
<evidence type="ECO:0000259" key="7">
    <source>
        <dbReference type="Pfam" id="PF07970"/>
    </source>
</evidence>
<feature type="transmembrane region" description="Helical" evidence="6">
    <location>
        <begin position="21"/>
        <end position="47"/>
    </location>
</feature>
<dbReference type="Proteomes" id="UP000078561">
    <property type="component" value="Unassembled WGS sequence"/>
</dbReference>
<evidence type="ECO:0008006" key="11">
    <source>
        <dbReference type="Google" id="ProtNLM"/>
    </source>
</evidence>
<dbReference type="EMBL" id="LT554871">
    <property type="protein sequence ID" value="SAM07895.1"/>
    <property type="molecule type" value="Genomic_DNA"/>
</dbReference>
<evidence type="ECO:0000256" key="1">
    <source>
        <dbReference type="ARBA" id="ARBA00004141"/>
    </source>
</evidence>
<dbReference type="PANTHER" id="PTHR10984">
    <property type="entry name" value="ENDOPLASMIC RETICULUM-GOLGI INTERMEDIATE COMPARTMENT PROTEIN"/>
    <property type="match status" value="1"/>
</dbReference>
<evidence type="ECO:0000256" key="3">
    <source>
        <dbReference type="ARBA" id="ARBA00022692"/>
    </source>
</evidence>
<comment type="subcellular location">
    <subcellularLocation>
        <location evidence="1">Membrane</location>
        <topology evidence="1">Multi-pass membrane protein</topology>
    </subcellularLocation>
</comment>
<sequence length="392" mass="44083">MNRLKRLDAYSKTLEEFRIRTTTGAVVTLISTIIIGFLVMIELWSYMIPVLKPEIVVDGGKMEKLPINFDITFPNIPCHILSLDVMDESGQHISNYDHDVFKVRLDENGQEIQAEKQTKLSNPHVADDLAFQQKADESYCGACYGAAPEDHCCNTCEQVKEAYSKVSWAFRPNEIEQCIKEGLTKALDEMSKGGCRMHGNLMVNKLRGNFHFSPGPSFSYGGQHIHDVREFVYSKYNFKHSINHLQFGNQQHQLHKQKRTKALALTNPLDGTKWGGEEAIAMHQFFLKIVPTQFDFLGGSYGLRTFQYSVNRQERALINQSGSSGGVPGVFFHMDFSPMRVIYTEEHKSLASALVSVCAIVGGIFTVASIVDGFLHKTSLLQNKNRGSTKSM</sequence>
<dbReference type="InterPro" id="IPR039542">
    <property type="entry name" value="Erv_N"/>
</dbReference>
<protein>
    <recommendedName>
        <fullName evidence="11">Endoplasmic reticulum vesicle transporter C-terminal domain-containing protein</fullName>
    </recommendedName>
</protein>
<keyword evidence="4 6" id="KW-1133">Transmembrane helix</keyword>
<dbReference type="AlphaFoldDB" id="A0A163KFB5"/>
<keyword evidence="3 6" id="KW-0812">Transmembrane</keyword>
<keyword evidence="10" id="KW-1185">Reference proteome</keyword>
<dbReference type="FunCoup" id="A0A163KFB5">
    <property type="interactions" value="508"/>
</dbReference>
<evidence type="ECO:0000259" key="8">
    <source>
        <dbReference type="Pfam" id="PF13850"/>
    </source>
</evidence>
<evidence type="ECO:0000256" key="6">
    <source>
        <dbReference type="SAM" id="Phobius"/>
    </source>
</evidence>
<dbReference type="GO" id="GO:0005789">
    <property type="term" value="C:endoplasmic reticulum membrane"/>
    <property type="evidence" value="ECO:0007669"/>
    <property type="project" value="TreeGrafter"/>
</dbReference>
<feature type="transmembrane region" description="Helical" evidence="6">
    <location>
        <begin position="350"/>
        <end position="375"/>
    </location>
</feature>
<proteinExistence type="inferred from homology"/>
<dbReference type="OrthoDB" id="270930at2759"/>
<dbReference type="Pfam" id="PF07970">
    <property type="entry name" value="COPIIcoated_ERV"/>
    <property type="match status" value="1"/>
</dbReference>
<dbReference type="InterPro" id="IPR045888">
    <property type="entry name" value="Erv"/>
</dbReference>
<accession>A0A163KFB5</accession>
<dbReference type="STRING" id="4829.A0A163KFB5"/>
<dbReference type="GO" id="GO:0000139">
    <property type="term" value="C:Golgi membrane"/>
    <property type="evidence" value="ECO:0007669"/>
    <property type="project" value="TreeGrafter"/>
</dbReference>
<dbReference type="InParanoid" id="A0A163KFB5"/>
<evidence type="ECO:0000313" key="9">
    <source>
        <dbReference type="EMBL" id="SAM07895.1"/>
    </source>
</evidence>
<feature type="domain" description="Endoplasmic reticulum vesicle transporter C-terminal" evidence="7">
    <location>
        <begin position="143"/>
        <end position="372"/>
    </location>
</feature>
<name>A0A163KFB5_ABSGL</name>
<gene>
    <name evidence="9" type="primary">ABSGL_13553.1 scaffold 14267</name>
</gene>
<comment type="similarity">
    <text evidence="2">Belongs to the ERGIC family.</text>
</comment>
<feature type="domain" description="Endoplasmic reticulum vesicle transporter N-terminal" evidence="8">
    <location>
        <begin position="4"/>
        <end position="92"/>
    </location>
</feature>
<dbReference type="InterPro" id="IPR012936">
    <property type="entry name" value="Erv_C"/>
</dbReference>
<evidence type="ECO:0000313" key="10">
    <source>
        <dbReference type="Proteomes" id="UP000078561"/>
    </source>
</evidence>
<evidence type="ECO:0000256" key="4">
    <source>
        <dbReference type="ARBA" id="ARBA00022989"/>
    </source>
</evidence>
<evidence type="ECO:0000256" key="2">
    <source>
        <dbReference type="ARBA" id="ARBA00005648"/>
    </source>
</evidence>
<evidence type="ECO:0000256" key="5">
    <source>
        <dbReference type="ARBA" id="ARBA00023136"/>
    </source>
</evidence>